<dbReference type="InterPro" id="IPR057191">
    <property type="entry name" value="DUF7869"/>
</dbReference>
<reference evidence="3 4" key="1">
    <citation type="journal article" date="2024" name="Insects">
        <title>An Improved Chromosome-Level Genome Assembly of the Firefly Pyrocoelia pectoralis.</title>
        <authorList>
            <person name="Fu X."/>
            <person name="Meyer-Rochow V.B."/>
            <person name="Ballantyne L."/>
            <person name="Zhu X."/>
        </authorList>
    </citation>
    <scope>NUCLEOTIDE SEQUENCE [LARGE SCALE GENOMIC DNA]</scope>
    <source>
        <strain evidence="3">XCY_ONT2</strain>
    </source>
</reference>
<dbReference type="Pfam" id="PF25273">
    <property type="entry name" value="DUF7869"/>
    <property type="match status" value="1"/>
</dbReference>
<dbReference type="AlphaFoldDB" id="A0AAN7V211"/>
<evidence type="ECO:0000313" key="4">
    <source>
        <dbReference type="Proteomes" id="UP001329430"/>
    </source>
</evidence>
<gene>
    <name evidence="3" type="ORF">RI129_000139</name>
</gene>
<sequence length="571" mass="66249">MNESGEYTKQIEESAGGRRKCKDNPKARKTGRYSKAFLGPADIACEHGMNNKTRNTLCRARELTATNLVEFRDIIYSEDKKANQDKLLLHYMDISSPKRKTVNDKKRKNSRSSSIKYFVKTDTSMVPVCAETFRKVTGASKDRISLLAQKFLNKRPLKEARGGSRATAHDDLITSRIKQNIMQYRCRESHYSRKKCQRSYLPPTLNLNLMWERFVSSTNLQYTCFLCKEFLIKIKNSSDLVAKNELRTKYRLHKLRAKNFFEILNRHSEDTIKICFDCQQNQPLPKTSVGEAFFLRQVWLFNLCIMQHEPKRQNKDTIYHYTWLETEAGRGANEIASALQHYLQELQNRMSGKRDITLELFSDSCVSQNKNSMMMAMLLNFVQRSTVFNRIRHIFPIRGHSYMPPDRVFGRVVKDLRKIEIITAPSTYYDVYGKHGTVQVWGRDWNTYDIKATTKDTIKNKLPFKITDARILTYSKGNSGPSCEVQNTYVGEAVRVEVLKEGSNINTILKSKKLPPVNHVNVKKKKNVQQLLGSLELDEESKIFYNIVMEGQAKETVENERRDYDDTEPVI</sequence>
<dbReference type="PANTHER" id="PTHR10773">
    <property type="entry name" value="DNA-DIRECTED RNA POLYMERASES I, II, AND III SUBUNIT RPABC2"/>
    <property type="match status" value="1"/>
</dbReference>
<dbReference type="PANTHER" id="PTHR10773:SF19">
    <property type="match status" value="1"/>
</dbReference>
<keyword evidence="4" id="KW-1185">Reference proteome</keyword>
<proteinExistence type="predicted"/>
<feature type="compositionally biased region" description="Basic and acidic residues" evidence="1">
    <location>
        <begin position="9"/>
        <end position="26"/>
    </location>
</feature>
<protein>
    <recommendedName>
        <fullName evidence="2">DUF7869 domain-containing protein</fullName>
    </recommendedName>
</protein>
<feature type="domain" description="DUF7869" evidence="2">
    <location>
        <begin position="317"/>
        <end position="428"/>
    </location>
</feature>
<feature type="region of interest" description="Disordered" evidence="1">
    <location>
        <begin position="1"/>
        <end position="28"/>
    </location>
</feature>
<dbReference type="EMBL" id="JAVRBK010000032">
    <property type="protein sequence ID" value="KAK5637856.1"/>
    <property type="molecule type" value="Genomic_DNA"/>
</dbReference>
<evidence type="ECO:0000259" key="2">
    <source>
        <dbReference type="Pfam" id="PF25273"/>
    </source>
</evidence>
<name>A0AAN7V211_9COLE</name>
<evidence type="ECO:0000313" key="3">
    <source>
        <dbReference type="EMBL" id="KAK5637856.1"/>
    </source>
</evidence>
<evidence type="ECO:0000256" key="1">
    <source>
        <dbReference type="SAM" id="MobiDB-lite"/>
    </source>
</evidence>
<comment type="caution">
    <text evidence="3">The sequence shown here is derived from an EMBL/GenBank/DDBJ whole genome shotgun (WGS) entry which is preliminary data.</text>
</comment>
<organism evidence="3 4">
    <name type="scientific">Pyrocoelia pectoralis</name>
    <dbReference type="NCBI Taxonomy" id="417401"/>
    <lineage>
        <taxon>Eukaryota</taxon>
        <taxon>Metazoa</taxon>
        <taxon>Ecdysozoa</taxon>
        <taxon>Arthropoda</taxon>
        <taxon>Hexapoda</taxon>
        <taxon>Insecta</taxon>
        <taxon>Pterygota</taxon>
        <taxon>Neoptera</taxon>
        <taxon>Endopterygota</taxon>
        <taxon>Coleoptera</taxon>
        <taxon>Polyphaga</taxon>
        <taxon>Elateriformia</taxon>
        <taxon>Elateroidea</taxon>
        <taxon>Lampyridae</taxon>
        <taxon>Lampyrinae</taxon>
        <taxon>Pyrocoelia</taxon>
    </lineage>
</organism>
<accession>A0AAN7V211</accession>
<dbReference type="Proteomes" id="UP001329430">
    <property type="component" value="Unassembled WGS sequence"/>
</dbReference>